<dbReference type="RefSeq" id="WP_131167528.1">
    <property type="nucleotide sequence ID" value="NZ_SDMQ01000004.1"/>
</dbReference>
<dbReference type="Proteomes" id="UP000292373">
    <property type="component" value="Unassembled WGS sequence"/>
</dbReference>
<protein>
    <submittedName>
        <fullName evidence="4">TIGR01777 family protein</fullName>
    </submittedName>
</protein>
<comment type="similarity">
    <text evidence="1">Belongs to the NAD(P)-dependent epimerase/dehydratase family. SDR39U1 subfamily.</text>
</comment>
<dbReference type="InterPro" id="IPR001509">
    <property type="entry name" value="Epimerase_deHydtase"/>
</dbReference>
<feature type="domain" description="DUF1731" evidence="3">
    <location>
        <begin position="421"/>
        <end position="469"/>
    </location>
</feature>
<dbReference type="SUPFAM" id="SSF55961">
    <property type="entry name" value="Bet v1-like"/>
    <property type="match status" value="1"/>
</dbReference>
<evidence type="ECO:0000313" key="5">
    <source>
        <dbReference type="Proteomes" id="UP000292373"/>
    </source>
</evidence>
<comment type="caution">
    <text evidence="4">The sequence shown here is derived from an EMBL/GenBank/DDBJ whole genome shotgun (WGS) entry which is preliminary data.</text>
</comment>
<sequence>MPVFERVSRYPYPRATVFAWHTRPGAFARLSPPGMATALKPLTNGIEVGSETELLISHPLVAGLLPHVPRRGMRKGAPIGLRWLVRHVEFVANERFVDEQVSEPFRSWRHEHTFTDGPGGSTIITDRVTWALPVSIPGGIDQALVEMQLDGLFAFRERQLRDDLDLHTRLAAPPRRVVVAGASGLIGTQLCALLTTGGHTVTRLVRGSAKGQPDAVRWDPAQRRLDVAALEGADAVVNLSGESIAGRFTRAHKEKVLASRLDATNTLASAVAAARVPALVQASAIGYYGARRPGELLTEASDPGQDLLAGVVRAWEAAAQPAADAGVRVAQLRTGIVLSEGGGALAPQVPLFSVGLGGRLGAPNAWMSWIGLDDTVRAYLHTILTDVVEGPTNLVAPRPVTNQEFATTLGRVLHRPAAVPTPSIGPKLLLGADGYDQMIDTDQRVASQKLSESGFWFAQGTLADALRHALMR</sequence>
<dbReference type="EMBL" id="SDMQ01000004">
    <property type="protein sequence ID" value="TBT85879.1"/>
    <property type="molecule type" value="Genomic_DNA"/>
</dbReference>
<dbReference type="Gene3D" id="3.40.50.720">
    <property type="entry name" value="NAD(P)-binding Rossmann-like Domain"/>
    <property type="match status" value="1"/>
</dbReference>
<evidence type="ECO:0000313" key="4">
    <source>
        <dbReference type="EMBL" id="TBT85879.1"/>
    </source>
</evidence>
<evidence type="ECO:0000256" key="1">
    <source>
        <dbReference type="ARBA" id="ARBA00009353"/>
    </source>
</evidence>
<reference evidence="4 5" key="1">
    <citation type="submission" date="2019-01" db="EMBL/GenBank/DDBJ databases">
        <title>Lactibacter flavus gen. nov., sp. nov., a novel bacterium of the family Propionibacteriaceae isolated from raw milk and dairy products.</title>
        <authorList>
            <person name="Huptas C."/>
            <person name="Wenning M."/>
            <person name="Breitenwieser F."/>
            <person name="Doll E."/>
            <person name="Von Neubeck M."/>
            <person name="Busse H.-J."/>
            <person name="Scherer S."/>
        </authorList>
    </citation>
    <scope>NUCLEOTIDE SEQUENCE [LARGE SCALE GENOMIC DNA]</scope>
    <source>
        <strain evidence="4 5">KCTC 33808</strain>
    </source>
</reference>
<keyword evidence="5" id="KW-1185">Reference proteome</keyword>
<dbReference type="SUPFAM" id="SSF51735">
    <property type="entry name" value="NAD(P)-binding Rossmann-fold domains"/>
    <property type="match status" value="1"/>
</dbReference>
<dbReference type="OrthoDB" id="9801773at2"/>
<evidence type="ECO:0000259" key="3">
    <source>
        <dbReference type="Pfam" id="PF08338"/>
    </source>
</evidence>
<dbReference type="InterPro" id="IPR036291">
    <property type="entry name" value="NAD(P)-bd_dom_sf"/>
</dbReference>
<dbReference type="CDD" id="cd07820">
    <property type="entry name" value="SRPBCC_3"/>
    <property type="match status" value="1"/>
</dbReference>
<proteinExistence type="inferred from homology"/>
<dbReference type="PANTHER" id="PTHR11092">
    <property type="entry name" value="SUGAR NUCLEOTIDE EPIMERASE RELATED"/>
    <property type="match status" value="1"/>
</dbReference>
<gene>
    <name evidence="4" type="ORF">ET989_05335</name>
</gene>
<dbReference type="AlphaFoldDB" id="A0A4V2JSL0"/>
<organism evidence="4 5">
    <name type="scientific">Propioniciclava sinopodophylli</name>
    <dbReference type="NCBI Taxonomy" id="1837344"/>
    <lineage>
        <taxon>Bacteria</taxon>
        <taxon>Bacillati</taxon>
        <taxon>Actinomycetota</taxon>
        <taxon>Actinomycetes</taxon>
        <taxon>Propionibacteriales</taxon>
        <taxon>Propionibacteriaceae</taxon>
        <taxon>Propioniciclava</taxon>
    </lineage>
</organism>
<dbReference type="InterPro" id="IPR010099">
    <property type="entry name" value="SDR39U1"/>
</dbReference>
<dbReference type="Gene3D" id="3.30.530.20">
    <property type="match status" value="1"/>
</dbReference>
<evidence type="ECO:0000259" key="2">
    <source>
        <dbReference type="Pfam" id="PF01370"/>
    </source>
</evidence>
<dbReference type="PANTHER" id="PTHR11092:SF0">
    <property type="entry name" value="EPIMERASE FAMILY PROTEIN SDR39U1"/>
    <property type="match status" value="1"/>
</dbReference>
<dbReference type="NCBIfam" id="TIGR01777">
    <property type="entry name" value="yfcH"/>
    <property type="match status" value="1"/>
</dbReference>
<name>A0A4V2JSL0_9ACTN</name>
<dbReference type="Pfam" id="PF08338">
    <property type="entry name" value="DUF1731"/>
    <property type="match status" value="1"/>
</dbReference>
<dbReference type="InterPro" id="IPR023393">
    <property type="entry name" value="START-like_dom_sf"/>
</dbReference>
<accession>A0A4V2JSL0</accession>
<dbReference type="Pfam" id="PF01370">
    <property type="entry name" value="Epimerase"/>
    <property type="match status" value="1"/>
</dbReference>
<dbReference type="InterPro" id="IPR013549">
    <property type="entry name" value="DUF1731"/>
</dbReference>
<feature type="domain" description="NAD-dependent epimerase/dehydratase" evidence="2">
    <location>
        <begin position="177"/>
        <end position="300"/>
    </location>
</feature>